<dbReference type="Proteomes" id="UP000245626">
    <property type="component" value="Unassembled WGS sequence"/>
</dbReference>
<organism evidence="1 2">
    <name type="scientific">Violaceomyces palustris</name>
    <dbReference type="NCBI Taxonomy" id="1673888"/>
    <lineage>
        <taxon>Eukaryota</taxon>
        <taxon>Fungi</taxon>
        <taxon>Dikarya</taxon>
        <taxon>Basidiomycota</taxon>
        <taxon>Ustilaginomycotina</taxon>
        <taxon>Ustilaginomycetes</taxon>
        <taxon>Violaceomycetales</taxon>
        <taxon>Violaceomycetaceae</taxon>
        <taxon>Violaceomyces</taxon>
    </lineage>
</organism>
<reference evidence="1 2" key="1">
    <citation type="journal article" date="2018" name="Mol. Biol. Evol.">
        <title>Broad Genomic Sampling Reveals a Smut Pathogenic Ancestry of the Fungal Clade Ustilaginomycotina.</title>
        <authorList>
            <person name="Kijpornyongpan T."/>
            <person name="Mondo S.J."/>
            <person name="Barry K."/>
            <person name="Sandor L."/>
            <person name="Lee J."/>
            <person name="Lipzen A."/>
            <person name="Pangilinan J."/>
            <person name="LaButti K."/>
            <person name="Hainaut M."/>
            <person name="Henrissat B."/>
            <person name="Grigoriev I.V."/>
            <person name="Spatafora J.W."/>
            <person name="Aime M.C."/>
        </authorList>
    </citation>
    <scope>NUCLEOTIDE SEQUENCE [LARGE SCALE GENOMIC DNA]</scope>
    <source>
        <strain evidence="1 2">SA 807</strain>
    </source>
</reference>
<sequence>MESIRACAFARLRACVGVVNNHECLGQVTVVSDTESVERVMTITITSIHRPPSPSPRKRPSSPAPSPTPNKWSPAHASKVFPSPPSWPLFLFWHPFDFIFTFASILISIVQQTSHGLVDRLTLSFMPKVSGIVSTTPLHLAGGRPAFDCPPTSTCSSSA</sequence>
<protein>
    <submittedName>
        <fullName evidence="1">Uncharacterized protein</fullName>
    </submittedName>
</protein>
<accession>A0ACD0NRB2</accession>
<name>A0ACD0NRB2_9BASI</name>
<gene>
    <name evidence="1" type="ORF">IE53DRAFT_200538</name>
</gene>
<proteinExistence type="predicted"/>
<evidence type="ECO:0000313" key="1">
    <source>
        <dbReference type="EMBL" id="PWN48368.1"/>
    </source>
</evidence>
<evidence type="ECO:0000313" key="2">
    <source>
        <dbReference type="Proteomes" id="UP000245626"/>
    </source>
</evidence>
<dbReference type="EMBL" id="KZ820216">
    <property type="protein sequence ID" value="PWN48368.1"/>
    <property type="molecule type" value="Genomic_DNA"/>
</dbReference>
<keyword evidence="2" id="KW-1185">Reference proteome</keyword>